<reference evidence="5" key="1">
    <citation type="submission" date="2016-05" db="EMBL/GenBank/DDBJ databases">
        <title>Comparative genomics of biotechnologically important yeasts.</title>
        <authorList>
            <consortium name="DOE Joint Genome Institute"/>
            <person name="Riley R."/>
            <person name="Haridas S."/>
            <person name="Wolfe K.H."/>
            <person name="Lopes M.R."/>
            <person name="Hittinger C.T."/>
            <person name="Goker M."/>
            <person name="Salamov A."/>
            <person name="Wisecaver J."/>
            <person name="Long T.M."/>
            <person name="Aerts A.L."/>
            <person name="Barry K."/>
            <person name="Choi C."/>
            <person name="Clum A."/>
            <person name="Coughlan A.Y."/>
            <person name="Deshpande S."/>
            <person name="Douglass A.P."/>
            <person name="Hanson S.J."/>
            <person name="Klenk H.-P."/>
            <person name="Labutti K."/>
            <person name="Lapidus A."/>
            <person name="Lindquist E."/>
            <person name="Lipzen A."/>
            <person name="Meier-Kolthoff J.P."/>
            <person name="Ohm R.A."/>
            <person name="Otillar R.P."/>
            <person name="Pangilinan J."/>
            <person name="Peng Y."/>
            <person name="Rokas A."/>
            <person name="Rosa C.A."/>
            <person name="Scheuner C."/>
            <person name="Sibirny A.A."/>
            <person name="Slot J.C."/>
            <person name="Stielow J.B."/>
            <person name="Sun H."/>
            <person name="Kurtzman C.P."/>
            <person name="Blackwell M."/>
            <person name="Grigoriev I.V."/>
            <person name="Jeffries T.W."/>
        </authorList>
    </citation>
    <scope>NUCLEOTIDE SEQUENCE [LARGE SCALE GENOMIC DNA]</scope>
    <source>
        <strain evidence="5">DSM 1968</strain>
    </source>
</reference>
<dbReference type="NCBIfam" id="TIGR00005">
    <property type="entry name" value="rluA_subfam"/>
    <property type="match status" value="1"/>
</dbReference>
<dbReference type="PROSITE" id="PS51747">
    <property type="entry name" value="CYT_DCMP_DEAMINASES_2"/>
    <property type="match status" value="1"/>
</dbReference>
<organism evidence="4 5">
    <name type="scientific">Ascoidea rubescens DSM 1968</name>
    <dbReference type="NCBI Taxonomy" id="1344418"/>
    <lineage>
        <taxon>Eukaryota</taxon>
        <taxon>Fungi</taxon>
        <taxon>Dikarya</taxon>
        <taxon>Ascomycota</taxon>
        <taxon>Saccharomycotina</taxon>
        <taxon>Saccharomycetes</taxon>
        <taxon>Ascoideaceae</taxon>
        <taxon>Ascoidea</taxon>
    </lineage>
</organism>
<dbReference type="CDD" id="cd01284">
    <property type="entry name" value="Riboflavin_deaminase-reductase"/>
    <property type="match status" value="1"/>
</dbReference>
<dbReference type="Pfam" id="PF00849">
    <property type="entry name" value="PseudoU_synth_2"/>
    <property type="match status" value="1"/>
</dbReference>
<dbReference type="GeneID" id="30967152"/>
<dbReference type="GO" id="GO:0019239">
    <property type="term" value="F:deaminase activity"/>
    <property type="evidence" value="ECO:0007669"/>
    <property type="project" value="UniProtKB-ARBA"/>
</dbReference>
<dbReference type="CDD" id="cd00165">
    <property type="entry name" value="S4"/>
    <property type="match status" value="1"/>
</dbReference>
<protein>
    <submittedName>
        <fullName evidence="4">Pseudouridine synthase</fullName>
    </submittedName>
</protein>
<keyword evidence="2" id="KW-0694">RNA-binding</keyword>
<dbReference type="CDD" id="cd02557">
    <property type="entry name" value="PseudoU_synth_ScRIB2"/>
    <property type="match status" value="1"/>
</dbReference>
<dbReference type="InterPro" id="IPR006225">
    <property type="entry name" value="PsdUridine_synth_RluC/D"/>
</dbReference>
<dbReference type="SUPFAM" id="SSF53927">
    <property type="entry name" value="Cytidine deaminase-like"/>
    <property type="match status" value="1"/>
</dbReference>
<dbReference type="InterPro" id="IPR006145">
    <property type="entry name" value="PsdUridine_synth_RsuA/RluA"/>
</dbReference>
<gene>
    <name evidence="4" type="ORF">ASCRUDRAFT_76550</name>
</gene>
<feature type="domain" description="CMP/dCMP-type deaminase" evidence="3">
    <location>
        <begin position="401"/>
        <end position="520"/>
    </location>
</feature>
<dbReference type="InterPro" id="IPR002125">
    <property type="entry name" value="CMP_dCMP_dom"/>
</dbReference>
<keyword evidence="5" id="KW-1185">Reference proteome</keyword>
<sequence length="570" mass="65949">MVSKAGEKLSKDRVVIIEDEKLGINTSYRIGKELRKVDPYYYTYNTYCKLRWRGKNVVDVFQREFRDKSGEHYRRKIEEGKVTINKQVAKLDTILKDGDLITHKIHRHEPAVSAKEIQIIYENKDMVVINKPAGIPVHPVGRYRYNSISEIFQFEKKMNILVSHRLDRLTSGIMLLSKNGEYSEQLRNKFINRDLVKEYIAKVKGNFKKMDENGKEINEVLIDKPLYKYDARLTLNKVDEEKGKTAKTYIRKVSYDKESDTSIVICRPLTGRTHQIRVHLQYLGFPIANDPIYSNVKVWGEALGKENKIDYRLVQKRLDKFGKSEPENSWYYQREIEDGKCNKNGEVLNGKHCKECEDELYSDPDVRNLEIWLHSFRYKTKDSTEGEQWEFQTEIPEWAMEKHRKHMETAMEEARKCEYTDRAFSVGAVLVLDDEVLATGYSRELPGNTHAEECAIKKYFAQVSSEQDEQKLPVGTVLYTTMEPCSHRLSGKTPCVERILRYGIRTCFVGVLEPDTFVANNTGRKTLAANGVLYAQVPDVEARCLALATGRNPDADADADQQRKKPKLAL</sequence>
<evidence type="ECO:0000256" key="1">
    <source>
        <dbReference type="PIRSR" id="PIRSR606225-1"/>
    </source>
</evidence>
<accession>A0A1D2VEI1</accession>
<dbReference type="PANTHER" id="PTHR21600">
    <property type="entry name" value="MITOCHONDRIAL RNA PSEUDOURIDINE SYNTHASE"/>
    <property type="match status" value="1"/>
</dbReference>
<dbReference type="OrthoDB" id="424794at2759"/>
<dbReference type="Gene3D" id="3.30.2350.10">
    <property type="entry name" value="Pseudouridine synthase"/>
    <property type="match status" value="1"/>
</dbReference>
<dbReference type="STRING" id="1344418.A0A1D2VEI1"/>
<dbReference type="PROSITE" id="PS50889">
    <property type="entry name" value="S4"/>
    <property type="match status" value="1"/>
</dbReference>
<dbReference type="SUPFAM" id="SSF55120">
    <property type="entry name" value="Pseudouridine synthase"/>
    <property type="match status" value="1"/>
</dbReference>
<evidence type="ECO:0000313" key="5">
    <source>
        <dbReference type="Proteomes" id="UP000095038"/>
    </source>
</evidence>
<dbReference type="Proteomes" id="UP000095038">
    <property type="component" value="Unassembled WGS sequence"/>
</dbReference>
<evidence type="ECO:0000256" key="2">
    <source>
        <dbReference type="PROSITE-ProRule" id="PRU00182"/>
    </source>
</evidence>
<dbReference type="EMBL" id="KV454483">
    <property type="protein sequence ID" value="ODV60019.1"/>
    <property type="molecule type" value="Genomic_DNA"/>
</dbReference>
<dbReference type="InterPro" id="IPR016193">
    <property type="entry name" value="Cytidine_deaminase-like"/>
</dbReference>
<dbReference type="GO" id="GO:0003723">
    <property type="term" value="F:RNA binding"/>
    <property type="evidence" value="ECO:0007669"/>
    <property type="project" value="UniProtKB-KW"/>
</dbReference>
<dbReference type="RefSeq" id="XP_020046326.1">
    <property type="nucleotide sequence ID" value="XM_020193516.1"/>
</dbReference>
<dbReference type="InParanoid" id="A0A1D2VEI1"/>
<dbReference type="GO" id="GO:0000455">
    <property type="term" value="P:enzyme-directed rRNA pseudouridine synthesis"/>
    <property type="evidence" value="ECO:0007669"/>
    <property type="project" value="TreeGrafter"/>
</dbReference>
<dbReference type="AlphaFoldDB" id="A0A1D2VEI1"/>
<proteinExistence type="predicted"/>
<dbReference type="InterPro" id="IPR050188">
    <property type="entry name" value="RluA_PseudoU_synthase"/>
</dbReference>
<dbReference type="InterPro" id="IPR020103">
    <property type="entry name" value="PsdUridine_synth_cat_dom_sf"/>
</dbReference>
<name>A0A1D2VEI1_9ASCO</name>
<dbReference type="Gene3D" id="3.40.140.10">
    <property type="entry name" value="Cytidine Deaminase, domain 2"/>
    <property type="match status" value="1"/>
</dbReference>
<feature type="active site" evidence="1">
    <location>
        <position position="167"/>
    </location>
</feature>
<dbReference type="FunCoup" id="A0A1D2VEI1">
    <property type="interactions" value="635"/>
</dbReference>
<dbReference type="Pfam" id="PF18785">
    <property type="entry name" value="Inv-AAD"/>
    <property type="match status" value="1"/>
</dbReference>
<dbReference type="PANTHER" id="PTHR21600:SF40">
    <property type="entry name" value="PSEUDOURIDYLATE SYNTHASE RPUSD2"/>
    <property type="match status" value="1"/>
</dbReference>
<evidence type="ECO:0000259" key="3">
    <source>
        <dbReference type="PROSITE" id="PS51747"/>
    </source>
</evidence>
<dbReference type="GO" id="GO:0016814">
    <property type="term" value="F:hydrolase activity, acting on carbon-nitrogen (but not peptide) bonds, in cyclic amidines"/>
    <property type="evidence" value="ECO:0007669"/>
    <property type="project" value="UniProtKB-ARBA"/>
</dbReference>
<dbReference type="GO" id="GO:0009982">
    <property type="term" value="F:pseudouridine synthase activity"/>
    <property type="evidence" value="ECO:0007669"/>
    <property type="project" value="InterPro"/>
</dbReference>
<evidence type="ECO:0000313" key="4">
    <source>
        <dbReference type="EMBL" id="ODV60019.1"/>
    </source>
</evidence>